<evidence type="ECO:0000313" key="1">
    <source>
        <dbReference type="EMBL" id="EDP12503.1"/>
    </source>
</evidence>
<reference evidence="1 2" key="2">
    <citation type="submission" date="2007-09" db="EMBL/GenBank/DDBJ databases">
        <title>Draft genome sequence of Clostridium bolteae (ATCC BAA-613).</title>
        <authorList>
            <person name="Sudarsanam P."/>
            <person name="Ley R."/>
            <person name="Guruge J."/>
            <person name="Turnbaugh P.J."/>
            <person name="Mahowald M."/>
            <person name="Liep D."/>
            <person name="Gordon J."/>
        </authorList>
    </citation>
    <scope>NUCLEOTIDE SEQUENCE [LARGE SCALE GENOMIC DNA]</scope>
    <source>
        <strain evidence="2">ATCC BAA-613 / DSM 15670 / CCUG 46953 / JCM 12243 / WAL 16351</strain>
    </source>
</reference>
<sequence>MVSPVLSFNISLLYHSYFFFYMQNQNHKPVKSIRVCVGHVW</sequence>
<evidence type="ECO:0000313" key="2">
    <source>
        <dbReference type="Proteomes" id="UP000005396"/>
    </source>
</evidence>
<dbReference type="HOGENOM" id="CLU_3267956_0_0_9"/>
<organism evidence="1 2">
    <name type="scientific">Enterocloster bolteae (strain ATCC BAA-613 / DSM 15670 / CCUG 46953 / JCM 12243 / WAL 16351)</name>
    <name type="common">Clostridium bolteae</name>
    <dbReference type="NCBI Taxonomy" id="411902"/>
    <lineage>
        <taxon>Bacteria</taxon>
        <taxon>Bacillati</taxon>
        <taxon>Bacillota</taxon>
        <taxon>Clostridia</taxon>
        <taxon>Lachnospirales</taxon>
        <taxon>Lachnospiraceae</taxon>
        <taxon>Enterocloster</taxon>
    </lineage>
</organism>
<reference evidence="1 2" key="1">
    <citation type="submission" date="2007-08" db="EMBL/GenBank/DDBJ databases">
        <authorList>
            <person name="Fulton L."/>
            <person name="Clifton S."/>
            <person name="Fulton B."/>
            <person name="Xu J."/>
            <person name="Minx P."/>
            <person name="Pepin K.H."/>
            <person name="Johnson M."/>
            <person name="Thiruvilangam P."/>
            <person name="Bhonagiri V."/>
            <person name="Nash W.E."/>
            <person name="Mardis E.R."/>
            <person name="Wilson R.K."/>
        </authorList>
    </citation>
    <scope>NUCLEOTIDE SEQUENCE [LARGE SCALE GENOMIC DNA]</scope>
    <source>
        <strain evidence="2">ATCC BAA-613 / DSM 15670 / CCUG 46953 / JCM 12243 / WAL 16351</strain>
    </source>
</reference>
<protein>
    <submittedName>
        <fullName evidence="1">Uncharacterized protein</fullName>
    </submittedName>
</protein>
<gene>
    <name evidence="1" type="ORF">CLOBOL_07257</name>
</gene>
<dbReference type="AlphaFoldDB" id="A8S5M8"/>
<dbReference type="Proteomes" id="UP000005396">
    <property type="component" value="Unassembled WGS sequence"/>
</dbReference>
<dbReference type="PaxDb" id="411902-CLOBOL_07257"/>
<proteinExistence type="predicted"/>
<accession>A8S5M8</accession>
<dbReference type="EMBL" id="ABCC02000076">
    <property type="protein sequence ID" value="EDP12503.1"/>
    <property type="molecule type" value="Genomic_DNA"/>
</dbReference>
<comment type="caution">
    <text evidence="1">The sequence shown here is derived from an EMBL/GenBank/DDBJ whole genome shotgun (WGS) entry which is preliminary data.</text>
</comment>
<name>A8S5M8_ENTBW</name>